<dbReference type="FunFam" id="1.10.10.60:FF:000060">
    <property type="entry name" value="MYB transcription factor"/>
    <property type="match status" value="1"/>
</dbReference>
<evidence type="ECO:0000256" key="7">
    <source>
        <dbReference type="SAM" id="MobiDB-lite"/>
    </source>
</evidence>
<keyword evidence="3" id="KW-0805">Transcription regulation</keyword>
<evidence type="ECO:0000313" key="11">
    <source>
        <dbReference type="Proteomes" id="UP001454036"/>
    </source>
</evidence>
<dbReference type="InterPro" id="IPR050560">
    <property type="entry name" value="MYB_TF"/>
</dbReference>
<dbReference type="Proteomes" id="UP001454036">
    <property type="component" value="Unassembled WGS sequence"/>
</dbReference>
<dbReference type="Gene3D" id="1.10.10.60">
    <property type="entry name" value="Homeodomain-like"/>
    <property type="match status" value="2"/>
</dbReference>
<gene>
    <name evidence="10" type="ORF">LIER_07706</name>
</gene>
<evidence type="ECO:0000256" key="6">
    <source>
        <dbReference type="ARBA" id="ARBA00023242"/>
    </source>
</evidence>
<keyword evidence="6" id="KW-0539">Nucleus</keyword>
<accession>A0AAV3P900</accession>
<dbReference type="AlphaFoldDB" id="A0AAV3P900"/>
<dbReference type="EMBL" id="BAABME010001199">
    <property type="protein sequence ID" value="GAA0148192.1"/>
    <property type="molecule type" value="Genomic_DNA"/>
</dbReference>
<name>A0AAV3P900_LITER</name>
<comment type="subcellular location">
    <subcellularLocation>
        <location evidence="1">Nucleus</location>
    </subcellularLocation>
</comment>
<dbReference type="PROSITE" id="PS51294">
    <property type="entry name" value="HTH_MYB"/>
    <property type="match status" value="2"/>
</dbReference>
<proteinExistence type="predicted"/>
<evidence type="ECO:0000259" key="9">
    <source>
        <dbReference type="PROSITE" id="PS51294"/>
    </source>
</evidence>
<organism evidence="10 11">
    <name type="scientific">Lithospermum erythrorhizon</name>
    <name type="common">Purple gromwell</name>
    <name type="synonym">Lithospermum officinale var. erythrorhizon</name>
    <dbReference type="NCBI Taxonomy" id="34254"/>
    <lineage>
        <taxon>Eukaryota</taxon>
        <taxon>Viridiplantae</taxon>
        <taxon>Streptophyta</taxon>
        <taxon>Embryophyta</taxon>
        <taxon>Tracheophyta</taxon>
        <taxon>Spermatophyta</taxon>
        <taxon>Magnoliopsida</taxon>
        <taxon>eudicotyledons</taxon>
        <taxon>Gunneridae</taxon>
        <taxon>Pentapetalae</taxon>
        <taxon>asterids</taxon>
        <taxon>lamiids</taxon>
        <taxon>Boraginales</taxon>
        <taxon>Boraginaceae</taxon>
        <taxon>Boraginoideae</taxon>
        <taxon>Lithospermeae</taxon>
        <taxon>Lithospermum</taxon>
    </lineage>
</organism>
<evidence type="ECO:0000256" key="3">
    <source>
        <dbReference type="ARBA" id="ARBA00023015"/>
    </source>
</evidence>
<dbReference type="SMART" id="SM00717">
    <property type="entry name" value="SANT"/>
    <property type="match status" value="2"/>
</dbReference>
<feature type="domain" description="Myb-like" evidence="8">
    <location>
        <begin position="86"/>
        <end position="136"/>
    </location>
</feature>
<dbReference type="Pfam" id="PF00249">
    <property type="entry name" value="Myb_DNA-binding"/>
    <property type="match status" value="2"/>
</dbReference>
<protein>
    <submittedName>
        <fullName evidence="10">Uncharacterized protein</fullName>
    </submittedName>
</protein>
<feature type="domain" description="HTH myb-type" evidence="9">
    <location>
        <begin position="36"/>
        <end position="85"/>
    </location>
</feature>
<dbReference type="InterPro" id="IPR017930">
    <property type="entry name" value="Myb_dom"/>
</dbReference>
<dbReference type="PANTHER" id="PTHR45614:SF300">
    <property type="entry name" value="MYB TRANSCRIPTION FACTOR"/>
    <property type="match status" value="1"/>
</dbReference>
<evidence type="ECO:0000259" key="8">
    <source>
        <dbReference type="PROSITE" id="PS50090"/>
    </source>
</evidence>
<evidence type="ECO:0000256" key="5">
    <source>
        <dbReference type="ARBA" id="ARBA00023163"/>
    </source>
</evidence>
<evidence type="ECO:0000313" key="10">
    <source>
        <dbReference type="EMBL" id="GAA0148192.1"/>
    </source>
</evidence>
<feature type="domain" description="Myb-like" evidence="8">
    <location>
        <begin position="34"/>
        <end position="85"/>
    </location>
</feature>
<dbReference type="GO" id="GO:0005634">
    <property type="term" value="C:nucleus"/>
    <property type="evidence" value="ECO:0007669"/>
    <property type="project" value="UniProtKB-SubCell"/>
</dbReference>
<dbReference type="CDD" id="cd00167">
    <property type="entry name" value="SANT"/>
    <property type="match status" value="2"/>
</dbReference>
<keyword evidence="4" id="KW-0238">DNA-binding</keyword>
<evidence type="ECO:0000256" key="4">
    <source>
        <dbReference type="ARBA" id="ARBA00023125"/>
    </source>
</evidence>
<feature type="region of interest" description="Disordered" evidence="7">
    <location>
        <begin position="145"/>
        <end position="178"/>
    </location>
</feature>
<reference evidence="10 11" key="1">
    <citation type="submission" date="2024-01" db="EMBL/GenBank/DDBJ databases">
        <title>The complete chloroplast genome sequence of Lithospermum erythrorhizon: insights into the phylogenetic relationship among Boraginaceae species and the maternal lineages of purple gromwells.</title>
        <authorList>
            <person name="Okada T."/>
            <person name="Watanabe K."/>
        </authorList>
    </citation>
    <scope>NUCLEOTIDE SEQUENCE [LARGE SCALE GENOMIC DNA]</scope>
</reference>
<dbReference type="InterPro" id="IPR001005">
    <property type="entry name" value="SANT/Myb"/>
</dbReference>
<keyword evidence="5" id="KW-0804">Transcription</keyword>
<dbReference type="PANTHER" id="PTHR45614">
    <property type="entry name" value="MYB PROTEIN-RELATED"/>
    <property type="match status" value="1"/>
</dbReference>
<comment type="caution">
    <text evidence="10">The sequence shown here is derived from an EMBL/GenBank/DDBJ whole genome shotgun (WGS) entry which is preliminary data.</text>
</comment>
<keyword evidence="2" id="KW-0677">Repeat</keyword>
<dbReference type="GO" id="GO:0000978">
    <property type="term" value="F:RNA polymerase II cis-regulatory region sequence-specific DNA binding"/>
    <property type="evidence" value="ECO:0007669"/>
    <property type="project" value="TreeGrafter"/>
</dbReference>
<dbReference type="GO" id="GO:0000981">
    <property type="term" value="F:DNA-binding transcription factor activity, RNA polymerase II-specific"/>
    <property type="evidence" value="ECO:0007669"/>
    <property type="project" value="TreeGrafter"/>
</dbReference>
<evidence type="ECO:0000256" key="1">
    <source>
        <dbReference type="ARBA" id="ARBA00004123"/>
    </source>
</evidence>
<feature type="compositionally biased region" description="Polar residues" evidence="7">
    <location>
        <begin position="165"/>
        <end position="178"/>
    </location>
</feature>
<evidence type="ECO:0000256" key="2">
    <source>
        <dbReference type="ARBA" id="ARBA00022737"/>
    </source>
</evidence>
<sequence>MTEAAQPNQTYFTAAIMAASEGGTTVVGDGGSGGGRRVKGPWTEKEDEVLRELVTQFGAGNWGMIARGVAGRSGKSCRLRWCNQLHPSVKHQPFTDEEDRILLAAHAIHGNKWSCIAKVLPGRTDNAIKNHWNSGLKRKYTELNHSKPGLSEVSERSSIDRIGSSAKTSSRGDTSSCKSLEGVDHRVLEKESGKHVNLIENGHSILIGYAANKNVDTAEKGSNNGVNVMESFPNLCQSKPHLHNEYLVSSGLNPPAGSGINCLASSEANQSIVSRPVAQIGAFNICSTSVMRTLSPLSGPLIQLSTPEFGNLNFLEGKSGEPLIPLHCGHGCSASCNEGASQSSILGPDFVDYEELPPFSSHELAAVATDLNNIAWIRSGLYNSGRGQDRTAGRMEFHCAVSQKNGHGQSMTNDGSYLGTILTRMPLSAFPFPA</sequence>
<feature type="domain" description="HTH myb-type" evidence="9">
    <location>
        <begin position="86"/>
        <end position="140"/>
    </location>
</feature>
<keyword evidence="11" id="KW-1185">Reference proteome</keyword>
<dbReference type="PROSITE" id="PS50090">
    <property type="entry name" value="MYB_LIKE"/>
    <property type="match status" value="2"/>
</dbReference>
<dbReference type="SUPFAM" id="SSF46689">
    <property type="entry name" value="Homeodomain-like"/>
    <property type="match status" value="1"/>
</dbReference>
<dbReference type="InterPro" id="IPR009057">
    <property type="entry name" value="Homeodomain-like_sf"/>
</dbReference>